<evidence type="ECO:0000256" key="1">
    <source>
        <dbReference type="PROSITE-ProRule" id="PRU00042"/>
    </source>
</evidence>
<protein>
    <recommendedName>
        <fullName evidence="3">C2H2-type domain-containing protein</fullName>
    </recommendedName>
</protein>
<feature type="domain" description="C2H2-type" evidence="3">
    <location>
        <begin position="115"/>
        <end position="146"/>
    </location>
</feature>
<evidence type="ECO:0000313" key="4">
    <source>
        <dbReference type="EMBL" id="KAK8002182.1"/>
    </source>
</evidence>
<dbReference type="EMBL" id="JAQQWI010000018">
    <property type="protein sequence ID" value="KAK8002182.1"/>
    <property type="molecule type" value="Genomic_DNA"/>
</dbReference>
<feature type="compositionally biased region" description="Basic and acidic residues" evidence="2">
    <location>
        <begin position="1"/>
        <end position="16"/>
    </location>
</feature>
<keyword evidence="1" id="KW-0479">Metal-binding</keyword>
<evidence type="ECO:0000313" key="5">
    <source>
        <dbReference type="Proteomes" id="UP001396898"/>
    </source>
</evidence>
<gene>
    <name evidence="4" type="ORF">PG991_014404</name>
</gene>
<keyword evidence="5" id="KW-1185">Reference proteome</keyword>
<evidence type="ECO:0000259" key="3">
    <source>
        <dbReference type="PROSITE" id="PS50157"/>
    </source>
</evidence>
<reference evidence="4 5" key="1">
    <citation type="submission" date="2023-01" db="EMBL/GenBank/DDBJ databases">
        <title>Analysis of 21 Apiospora genomes using comparative genomics revels a genus with tremendous synthesis potential of carbohydrate active enzymes and secondary metabolites.</title>
        <authorList>
            <person name="Sorensen T."/>
        </authorList>
    </citation>
    <scope>NUCLEOTIDE SEQUENCE [LARGE SCALE GENOMIC DNA]</scope>
    <source>
        <strain evidence="4 5">CBS 20057</strain>
    </source>
</reference>
<dbReference type="Proteomes" id="UP001396898">
    <property type="component" value="Unassembled WGS sequence"/>
</dbReference>
<sequence length="191" mass="21104">MPPKKNEDNKKGDKKAPSNNRAANGDPGTGSSSNPPPSPEPQASNVLPGHVSRVDGKFVCEVRDSTGKLCGERIANKGGSIRNHKHKSHKGFMPETRNMPFEMCKYGKLSDPRTIQCVECGLPVSTPHALIQHYRANPETHRGLRTEAEIFARYPRNLQLEVQSEGSKLGKKGKKEDPEEEYKEESGEESD</sequence>
<evidence type="ECO:0000256" key="2">
    <source>
        <dbReference type="SAM" id="MobiDB-lite"/>
    </source>
</evidence>
<keyword evidence="1" id="KW-0863">Zinc-finger</keyword>
<name>A0ABR1R8U8_9PEZI</name>
<feature type="compositionally biased region" description="Acidic residues" evidence="2">
    <location>
        <begin position="178"/>
        <end position="191"/>
    </location>
</feature>
<feature type="region of interest" description="Disordered" evidence="2">
    <location>
        <begin position="1"/>
        <end position="50"/>
    </location>
</feature>
<proteinExistence type="predicted"/>
<dbReference type="PROSITE" id="PS50157">
    <property type="entry name" value="ZINC_FINGER_C2H2_2"/>
    <property type="match status" value="1"/>
</dbReference>
<organism evidence="4 5">
    <name type="scientific">Apiospora marii</name>
    <dbReference type="NCBI Taxonomy" id="335849"/>
    <lineage>
        <taxon>Eukaryota</taxon>
        <taxon>Fungi</taxon>
        <taxon>Dikarya</taxon>
        <taxon>Ascomycota</taxon>
        <taxon>Pezizomycotina</taxon>
        <taxon>Sordariomycetes</taxon>
        <taxon>Xylariomycetidae</taxon>
        <taxon>Amphisphaeriales</taxon>
        <taxon>Apiosporaceae</taxon>
        <taxon>Apiospora</taxon>
    </lineage>
</organism>
<accession>A0ABR1R8U8</accession>
<dbReference type="InterPro" id="IPR013087">
    <property type="entry name" value="Znf_C2H2_type"/>
</dbReference>
<comment type="caution">
    <text evidence="4">The sequence shown here is derived from an EMBL/GenBank/DDBJ whole genome shotgun (WGS) entry which is preliminary data.</text>
</comment>
<feature type="region of interest" description="Disordered" evidence="2">
    <location>
        <begin position="162"/>
        <end position="191"/>
    </location>
</feature>
<keyword evidence="1" id="KW-0862">Zinc</keyword>